<reference evidence="1" key="2">
    <citation type="submission" date="2022-06" db="UniProtKB">
        <authorList>
            <consortium name="EnsemblMetazoa"/>
        </authorList>
    </citation>
    <scope>IDENTIFICATION</scope>
    <source>
        <strain evidence="1">PS312</strain>
    </source>
</reference>
<dbReference type="Proteomes" id="UP000005239">
    <property type="component" value="Unassembled WGS sequence"/>
</dbReference>
<protein>
    <submittedName>
        <fullName evidence="1">Uncharacterized protein</fullName>
    </submittedName>
</protein>
<dbReference type="EnsemblMetazoa" id="PPA37489.1">
    <property type="protein sequence ID" value="PPA37489.1"/>
    <property type="gene ID" value="WBGene00275858"/>
</dbReference>
<accession>A0A8R1URW5</accession>
<dbReference type="OrthoDB" id="550575at2759"/>
<organism evidence="1 2">
    <name type="scientific">Pristionchus pacificus</name>
    <name type="common">Parasitic nematode worm</name>
    <dbReference type="NCBI Taxonomy" id="54126"/>
    <lineage>
        <taxon>Eukaryota</taxon>
        <taxon>Metazoa</taxon>
        <taxon>Ecdysozoa</taxon>
        <taxon>Nematoda</taxon>
        <taxon>Chromadorea</taxon>
        <taxon>Rhabditida</taxon>
        <taxon>Rhabditina</taxon>
        <taxon>Diplogasteromorpha</taxon>
        <taxon>Diplogasteroidea</taxon>
        <taxon>Neodiplogasteridae</taxon>
        <taxon>Pristionchus</taxon>
    </lineage>
</organism>
<accession>A0A2A6BAF8</accession>
<gene>
    <name evidence="1" type="primary">WBGene00275858</name>
</gene>
<name>A0A2A6BAF8_PRIPA</name>
<reference evidence="2" key="1">
    <citation type="journal article" date="2008" name="Nat. Genet.">
        <title>The Pristionchus pacificus genome provides a unique perspective on nematode lifestyle and parasitism.</title>
        <authorList>
            <person name="Dieterich C."/>
            <person name="Clifton S.W."/>
            <person name="Schuster L.N."/>
            <person name="Chinwalla A."/>
            <person name="Delehaunty K."/>
            <person name="Dinkelacker I."/>
            <person name="Fulton L."/>
            <person name="Fulton R."/>
            <person name="Godfrey J."/>
            <person name="Minx P."/>
            <person name="Mitreva M."/>
            <person name="Roeseler W."/>
            <person name="Tian H."/>
            <person name="Witte H."/>
            <person name="Yang S.P."/>
            <person name="Wilson R.K."/>
            <person name="Sommer R.J."/>
        </authorList>
    </citation>
    <scope>NUCLEOTIDE SEQUENCE [LARGE SCALE GENOMIC DNA]</scope>
    <source>
        <strain evidence="2">PS312</strain>
    </source>
</reference>
<keyword evidence="2" id="KW-1185">Reference proteome</keyword>
<sequence>MLCSETLVSFIPILNDDLMFLVFGELSTEERNPLETSCKRFREINFDLGTRNFDHINCKWTYYDQYKKNKYDAAAFRIIPAILSNVAYNYLHVSTECDEECSNIIIATMIKNRNLKNSKVRFSWISFCAAHDMGRTRNMLKNLPTISKLRLDWVARRFSRSEYFPEECLLDDSTLLRIVSLTNHADMANGDITAEGILKTFEVVCKSTLSSKYVSFYVPKVVIEILFSMRNLKFKVNLEKFAQWKTKLFDVSSKSRLRVYEYLSYCRVEMYKVDSDWNALYEKVKW</sequence>
<dbReference type="AlphaFoldDB" id="A0A2A6BAF8"/>
<proteinExistence type="predicted"/>
<evidence type="ECO:0000313" key="1">
    <source>
        <dbReference type="EnsemblMetazoa" id="PPA37489.1"/>
    </source>
</evidence>
<evidence type="ECO:0000313" key="2">
    <source>
        <dbReference type="Proteomes" id="UP000005239"/>
    </source>
</evidence>